<gene>
    <name evidence="6" type="ORF">CON65_17450</name>
</gene>
<dbReference type="InterPro" id="IPR013663">
    <property type="entry name" value="Helicase_SWF/SNF/SWI_bac"/>
</dbReference>
<dbReference type="CDD" id="cd18793">
    <property type="entry name" value="SF2_C_SNF"/>
    <property type="match status" value="1"/>
</dbReference>
<dbReference type="GO" id="GO:0016787">
    <property type="term" value="F:hydrolase activity"/>
    <property type="evidence" value="ECO:0007669"/>
    <property type="project" value="UniProtKB-KW"/>
</dbReference>
<organism evidence="6 7">
    <name type="scientific">Bacillus pseudomycoides</name>
    <dbReference type="NCBI Taxonomy" id="64104"/>
    <lineage>
        <taxon>Bacteria</taxon>
        <taxon>Bacillati</taxon>
        <taxon>Bacillota</taxon>
        <taxon>Bacilli</taxon>
        <taxon>Bacillales</taxon>
        <taxon>Bacillaceae</taxon>
        <taxon>Bacillus</taxon>
        <taxon>Bacillus cereus group</taxon>
    </lineage>
</organism>
<keyword evidence="2" id="KW-0863">Zinc-finger</keyword>
<dbReference type="FunFam" id="3.40.50.300:FF:000533">
    <property type="entry name" value="Helicase, Snf2 family"/>
    <property type="match status" value="1"/>
</dbReference>
<reference evidence="6 7" key="1">
    <citation type="submission" date="2017-09" db="EMBL/GenBank/DDBJ databases">
        <title>Large-scale bioinformatics analysis of Bacillus genomes uncovers conserved roles of natural products in bacterial physiology.</title>
        <authorList>
            <consortium name="Agbiome Team Llc"/>
            <person name="Bleich R.M."/>
            <person name="Grubbs K.J."/>
            <person name="Santa Maria K.C."/>
            <person name="Allen S.E."/>
            <person name="Farag S."/>
            <person name="Shank E.A."/>
            <person name="Bowers A."/>
        </authorList>
    </citation>
    <scope>NUCLEOTIDE SEQUENCE [LARGE SCALE GENOMIC DNA]</scope>
    <source>
        <strain evidence="6 7">AFS092012</strain>
    </source>
</reference>
<dbReference type="Gene3D" id="3.40.50.300">
    <property type="entry name" value="P-loop containing nucleotide triphosphate hydrolases"/>
    <property type="match status" value="1"/>
</dbReference>
<dbReference type="Proteomes" id="UP000221020">
    <property type="component" value="Unassembled WGS sequence"/>
</dbReference>
<dbReference type="InterPro" id="IPR001650">
    <property type="entry name" value="Helicase_C-like"/>
</dbReference>
<protein>
    <submittedName>
        <fullName evidence="6">Helicase SNF</fullName>
    </submittedName>
</protein>
<dbReference type="InterPro" id="IPR049730">
    <property type="entry name" value="SNF2/RAD54-like_C"/>
</dbReference>
<dbReference type="PROSITE" id="PS50966">
    <property type="entry name" value="ZF_SWIM"/>
    <property type="match status" value="1"/>
</dbReference>
<feature type="domain" description="Helicase C-terminal" evidence="5">
    <location>
        <begin position="903"/>
        <end position="1068"/>
    </location>
</feature>
<dbReference type="PANTHER" id="PTHR10799">
    <property type="entry name" value="SNF2/RAD54 HELICASE FAMILY"/>
    <property type="match status" value="1"/>
</dbReference>
<dbReference type="InterPro" id="IPR007527">
    <property type="entry name" value="Znf_SWIM"/>
</dbReference>
<dbReference type="Pfam" id="PF00176">
    <property type="entry name" value="SNF2-rel_dom"/>
    <property type="match status" value="1"/>
</dbReference>
<dbReference type="AlphaFoldDB" id="A0AA91ZS42"/>
<dbReference type="FunFam" id="3.40.50.10810:FF:000079">
    <property type="entry name" value="SWF/SNF family helicase"/>
    <property type="match status" value="1"/>
</dbReference>
<proteinExistence type="predicted"/>
<name>A0AA91ZS42_9BACI</name>
<evidence type="ECO:0000259" key="3">
    <source>
        <dbReference type="PROSITE" id="PS50966"/>
    </source>
</evidence>
<dbReference type="SUPFAM" id="SSF52540">
    <property type="entry name" value="P-loop containing nucleoside triphosphate hydrolases"/>
    <property type="match status" value="2"/>
</dbReference>
<accession>A0AA91ZS42</accession>
<dbReference type="SMART" id="SM00490">
    <property type="entry name" value="HELICc"/>
    <property type="match status" value="1"/>
</dbReference>
<dbReference type="InterPro" id="IPR014001">
    <property type="entry name" value="Helicase_ATP-bd"/>
</dbReference>
<feature type="domain" description="Helicase ATP-binding" evidence="4">
    <location>
        <begin position="631"/>
        <end position="793"/>
    </location>
</feature>
<dbReference type="GO" id="GO:0005524">
    <property type="term" value="F:ATP binding"/>
    <property type="evidence" value="ECO:0007669"/>
    <property type="project" value="InterPro"/>
</dbReference>
<dbReference type="EMBL" id="NVOR01000068">
    <property type="protein sequence ID" value="PED81310.1"/>
    <property type="molecule type" value="Genomic_DNA"/>
</dbReference>
<dbReference type="PROSITE" id="PS51192">
    <property type="entry name" value="HELICASE_ATP_BIND_1"/>
    <property type="match status" value="1"/>
</dbReference>
<dbReference type="Gene3D" id="3.40.50.10810">
    <property type="entry name" value="Tandem AAA-ATPase domain"/>
    <property type="match status" value="1"/>
</dbReference>
<keyword evidence="2" id="KW-0862">Zinc</keyword>
<dbReference type="PROSITE" id="PS51194">
    <property type="entry name" value="HELICASE_CTER"/>
    <property type="match status" value="1"/>
</dbReference>
<dbReference type="Pfam" id="PF04434">
    <property type="entry name" value="SWIM"/>
    <property type="match status" value="1"/>
</dbReference>
<dbReference type="GO" id="GO:0008270">
    <property type="term" value="F:zinc ion binding"/>
    <property type="evidence" value="ECO:0007669"/>
    <property type="project" value="UniProtKB-KW"/>
</dbReference>
<dbReference type="SMART" id="SM00487">
    <property type="entry name" value="DEXDc"/>
    <property type="match status" value="1"/>
</dbReference>
<evidence type="ECO:0000256" key="1">
    <source>
        <dbReference type="ARBA" id="ARBA00022801"/>
    </source>
</evidence>
<sequence length="1070" mass="123255">MSFTLNKTIIKQLCGETSYKKGKAYYRTNKVNITNYDIERNICEATVEGNEDFHVIIENADNGDIVGKCSCPSLASFHSYCQHIAAVLLYVNNFQQTGRSLDSSDSTNSMSRNVQFANGMLDLFGEKPLRPKSKQHRFDTRKMLDVEFICMPVVSRNGGALFGIQVKLEKLYPIYKIREFLNKVEQRESFICSNDFTYMPEAHSFQQETDTVIQQLIQIYRNEKMYVESLQISSEQDESMILIPPASWDYMLSLLSATRFVTFAYDGKSFHGIQVSKKLLPIEFEFSKGANGGYILQISGLYQVYVMDTYAYALSGGRLYRLNEDDCNRLVELKRMMRNAQSNQFHISNEKMKHFVEKVVPGLMKLGNVRMDEVISERIEKTPLKAKLFLDRVKNRLLAGLEFQYGNVVINPLEEDGQPSVLHRDEKKEQEILQIMNESAFAKTEGGYFMHNEEAEYNFLYHVVPMLKGLLDIYATTAIKLRIHKGNTTPLIRVRRKERIDWLSFRFDIKGIPEAEIKSVLVALEEKRKYYRLASGALLSLESKEFNEINQFVKESGIRKEFLKGEEVNVPLIRSVKWMNSLQEGNVLSLDESVQELVENIQNPKKLKFAVPNTLNAEMREYQTYGFQWMKTLAYYRFGGILADDMGLGKTLQSIAFIDSVLPEIREKKLPILVVSPSSLVYNWLIELKKFAPHIRAVIADGNQTERRKLLKDITKFDVVITSYPLLRRDIRLYAQPFHTLFLDEAQAFKNHTTQTARAVKTIQAEYRFGLTGTPVENSLEELWSIFYVVFPELLPGRKEFGDLRREDIAKRVKPFVLRRLKEDVLNELPEKIEHLQSSELLPDQKKLYAAYLAKLREETLKHLDKDTLRKNKIRILSGLTRLRQICCHPGLFVDDYKGSSAKFEQLLEIVEECRSTGKRILIFSQFTKMLSIIGRELNRQAVSFFYLDGNTPALKRVELCNRFNEGEGDLFLISLKAGGTGLNLTGADTVILYDLWWNPAAEQQAADRAYRMGQKNTVQVIKLVAQGTIEEKMHELQESKKNLIAEVIESGQEKLSSITEEEIRDILMI</sequence>
<dbReference type="Pfam" id="PF08455">
    <property type="entry name" value="SNF2_assoc"/>
    <property type="match status" value="1"/>
</dbReference>
<evidence type="ECO:0000259" key="5">
    <source>
        <dbReference type="PROSITE" id="PS51194"/>
    </source>
</evidence>
<dbReference type="Pfam" id="PF00271">
    <property type="entry name" value="Helicase_C"/>
    <property type="match status" value="1"/>
</dbReference>
<keyword evidence="6" id="KW-0347">Helicase</keyword>
<evidence type="ECO:0000256" key="2">
    <source>
        <dbReference type="PROSITE-ProRule" id="PRU00325"/>
    </source>
</evidence>
<dbReference type="InterPro" id="IPR000330">
    <property type="entry name" value="SNF2_N"/>
</dbReference>
<comment type="caution">
    <text evidence="6">The sequence shown here is derived from an EMBL/GenBank/DDBJ whole genome shotgun (WGS) entry which is preliminary data.</text>
</comment>
<keyword evidence="1" id="KW-0378">Hydrolase</keyword>
<dbReference type="GO" id="GO:0004386">
    <property type="term" value="F:helicase activity"/>
    <property type="evidence" value="ECO:0007669"/>
    <property type="project" value="UniProtKB-KW"/>
</dbReference>
<evidence type="ECO:0000313" key="7">
    <source>
        <dbReference type="Proteomes" id="UP000221020"/>
    </source>
</evidence>
<dbReference type="InterPro" id="IPR027417">
    <property type="entry name" value="P-loop_NTPase"/>
</dbReference>
<keyword evidence="2" id="KW-0479">Metal-binding</keyword>
<evidence type="ECO:0000259" key="4">
    <source>
        <dbReference type="PROSITE" id="PS51192"/>
    </source>
</evidence>
<feature type="domain" description="SWIM-type" evidence="3">
    <location>
        <begin position="53"/>
        <end position="92"/>
    </location>
</feature>
<keyword evidence="6" id="KW-0067">ATP-binding</keyword>
<evidence type="ECO:0000313" key="6">
    <source>
        <dbReference type="EMBL" id="PED81310.1"/>
    </source>
</evidence>
<keyword evidence="6" id="KW-0547">Nucleotide-binding</keyword>
<dbReference type="RefSeq" id="WP_097896315.1">
    <property type="nucleotide sequence ID" value="NZ_NVOR01000068.1"/>
</dbReference>
<dbReference type="InterPro" id="IPR038718">
    <property type="entry name" value="SNF2-like_sf"/>
</dbReference>